<accession>A0A4R6X1C2</accession>
<organism evidence="2 3">
    <name type="scientific">Dongia mobilis</name>
    <dbReference type="NCBI Taxonomy" id="578943"/>
    <lineage>
        <taxon>Bacteria</taxon>
        <taxon>Pseudomonadati</taxon>
        <taxon>Pseudomonadota</taxon>
        <taxon>Alphaproteobacteria</taxon>
        <taxon>Rhodospirillales</taxon>
        <taxon>Dongiaceae</taxon>
        <taxon>Dongia</taxon>
    </lineage>
</organism>
<evidence type="ECO:0000313" key="2">
    <source>
        <dbReference type="EMBL" id="TDQ84258.1"/>
    </source>
</evidence>
<evidence type="ECO:0000313" key="3">
    <source>
        <dbReference type="Proteomes" id="UP000295783"/>
    </source>
</evidence>
<proteinExistence type="predicted"/>
<name>A0A4R6X1C2_9PROT</name>
<evidence type="ECO:0000256" key="1">
    <source>
        <dbReference type="SAM" id="SignalP"/>
    </source>
</evidence>
<gene>
    <name evidence="2" type="ORF">A8950_0806</name>
</gene>
<feature type="signal peptide" evidence="1">
    <location>
        <begin position="1"/>
        <end position="26"/>
    </location>
</feature>
<dbReference type="RefSeq" id="WP_133612297.1">
    <property type="nucleotide sequence ID" value="NZ_SNYW01000006.1"/>
</dbReference>
<reference evidence="2 3" key="1">
    <citation type="submission" date="2019-03" db="EMBL/GenBank/DDBJ databases">
        <title>Genomic Encyclopedia of Type Strains, Phase III (KMG-III): the genomes of soil and plant-associated and newly described type strains.</title>
        <authorList>
            <person name="Whitman W."/>
        </authorList>
    </citation>
    <scope>NUCLEOTIDE SEQUENCE [LARGE SCALE GENOMIC DNA]</scope>
    <source>
        <strain evidence="2 3">CGMCC 1.7660</strain>
    </source>
</reference>
<keyword evidence="3" id="KW-1185">Reference proteome</keyword>
<feature type="chain" id="PRO_5020259575" evidence="1">
    <location>
        <begin position="27"/>
        <end position="175"/>
    </location>
</feature>
<protein>
    <submittedName>
        <fullName evidence="2">Uncharacterized protein</fullName>
    </submittedName>
</protein>
<dbReference type="OrthoDB" id="7058367at2"/>
<dbReference type="EMBL" id="SNYW01000006">
    <property type="protein sequence ID" value="TDQ84258.1"/>
    <property type="molecule type" value="Genomic_DNA"/>
</dbReference>
<comment type="caution">
    <text evidence="2">The sequence shown here is derived from an EMBL/GenBank/DDBJ whole genome shotgun (WGS) entry which is preliminary data.</text>
</comment>
<sequence length="175" mass="19050">MPRMNLKNLLAAPLLSGALLSGTLLAHSARAETVDYVMLDEATRAAIKQACHGWILQDAVDRIASWIDAVAPLCDAEEAARLRALAQPAQPVPPKQAIGQVPSDIGGTGSWDPIRIECQNEYMCVTQRKRAEVMGRPVNLAEYQRIAADCDGEYWCIEAAFDKLPDLDIPPAAQQ</sequence>
<dbReference type="Proteomes" id="UP000295783">
    <property type="component" value="Unassembled WGS sequence"/>
</dbReference>
<dbReference type="AlphaFoldDB" id="A0A4R6X1C2"/>
<keyword evidence="1" id="KW-0732">Signal</keyword>